<accession>A0A2V4DQM6</accession>
<proteinExistence type="predicted"/>
<sequence length="83" mass="9671">MACIHKMALRPLFVMLKRNCLGFIILNIEKYQIITTKIINGTILKKYLINILIYTKILIQLLCTTKNCLKGILRNINGKFIYI</sequence>
<evidence type="ECO:0000313" key="2">
    <source>
        <dbReference type="Proteomes" id="UP000247483"/>
    </source>
</evidence>
<protein>
    <submittedName>
        <fullName evidence="1">Uncharacterized protein</fullName>
    </submittedName>
</protein>
<gene>
    <name evidence="1" type="ORF">DKK79_13655</name>
</gene>
<evidence type="ECO:0000313" key="1">
    <source>
        <dbReference type="EMBL" id="PXZ02513.1"/>
    </source>
</evidence>
<reference evidence="1 2" key="1">
    <citation type="submission" date="2018-05" db="EMBL/GenBank/DDBJ databases">
        <title>Reference genomes for bee gut microbiota database.</title>
        <authorList>
            <person name="Ellegaard K.M."/>
        </authorList>
    </citation>
    <scope>NUCLEOTIDE SEQUENCE [LARGE SCALE GENOMIC DNA]</scope>
    <source>
        <strain evidence="1 2">ESL0177</strain>
    </source>
</reference>
<dbReference type="Proteomes" id="UP000247483">
    <property type="component" value="Unassembled WGS sequence"/>
</dbReference>
<dbReference type="EMBL" id="QGLP01000010">
    <property type="protein sequence ID" value="PXZ02513.1"/>
    <property type="molecule type" value="Genomic_DNA"/>
</dbReference>
<dbReference type="AlphaFoldDB" id="A0A2V4DQM6"/>
<organism evidence="1 2">
    <name type="scientific">Gilliamella apicola</name>
    <dbReference type="NCBI Taxonomy" id="1196095"/>
    <lineage>
        <taxon>Bacteria</taxon>
        <taxon>Pseudomonadati</taxon>
        <taxon>Pseudomonadota</taxon>
        <taxon>Gammaproteobacteria</taxon>
        <taxon>Orbales</taxon>
        <taxon>Orbaceae</taxon>
        <taxon>Gilliamella</taxon>
    </lineage>
</organism>
<comment type="caution">
    <text evidence="1">The sequence shown here is derived from an EMBL/GenBank/DDBJ whole genome shotgun (WGS) entry which is preliminary data.</text>
</comment>
<name>A0A2V4DQM6_9GAMM</name>